<name>A0A7R8WWX3_9CRUS</name>
<reference evidence="3" key="1">
    <citation type="submission" date="2020-11" db="EMBL/GenBank/DDBJ databases">
        <authorList>
            <person name="Tran Van P."/>
        </authorList>
    </citation>
    <scope>NUCLEOTIDE SEQUENCE</scope>
</reference>
<dbReference type="SUPFAM" id="SSF48179">
    <property type="entry name" value="6-phosphogluconate dehydrogenase C-terminal domain-like"/>
    <property type="match status" value="1"/>
</dbReference>
<organism evidence="3">
    <name type="scientific">Cyprideis torosa</name>
    <dbReference type="NCBI Taxonomy" id="163714"/>
    <lineage>
        <taxon>Eukaryota</taxon>
        <taxon>Metazoa</taxon>
        <taxon>Ecdysozoa</taxon>
        <taxon>Arthropoda</taxon>
        <taxon>Crustacea</taxon>
        <taxon>Oligostraca</taxon>
        <taxon>Ostracoda</taxon>
        <taxon>Podocopa</taxon>
        <taxon>Podocopida</taxon>
        <taxon>Cytherocopina</taxon>
        <taxon>Cytheroidea</taxon>
        <taxon>Cytherideidae</taxon>
        <taxon>Cyprideis</taxon>
    </lineage>
</organism>
<feature type="domain" description="Glycerol-3-phosphate dehydrogenase NAD-dependent C-terminal" evidence="2">
    <location>
        <begin position="2"/>
        <end position="75"/>
    </location>
</feature>
<dbReference type="InterPro" id="IPR006109">
    <property type="entry name" value="G3P_DH_NAD-dep_C"/>
</dbReference>
<gene>
    <name evidence="3" type="ORF">CTOB1V02_LOCUS14233</name>
</gene>
<sequence length="101" mass="11199">MGDGVNAGDNMRASIITRGLSELTRLGVAMGGKRRTFAGLAGMGDLVATCSSTKSRNYHASEKFYTDEPFKDVHPEIINLFTWHAIEEIEHKDVAFDVMRH</sequence>
<dbReference type="InterPro" id="IPR008927">
    <property type="entry name" value="6-PGluconate_DH-like_C_sf"/>
</dbReference>
<dbReference type="Pfam" id="PF07479">
    <property type="entry name" value="NAD_Gly3P_dh_C"/>
    <property type="match status" value="1"/>
</dbReference>
<dbReference type="InterPro" id="IPR013328">
    <property type="entry name" value="6PGD_dom2"/>
</dbReference>
<dbReference type="AlphaFoldDB" id="A0A7R8WWX3"/>
<feature type="non-terminal residue" evidence="3">
    <location>
        <position position="101"/>
    </location>
</feature>
<dbReference type="OrthoDB" id="8300262at2759"/>
<dbReference type="GO" id="GO:0005975">
    <property type="term" value="P:carbohydrate metabolic process"/>
    <property type="evidence" value="ECO:0007669"/>
    <property type="project" value="InterPro"/>
</dbReference>
<dbReference type="PANTHER" id="PTHR11728">
    <property type="entry name" value="GLYCEROL-3-PHOSPHATE DEHYDROGENASE"/>
    <property type="match status" value="1"/>
</dbReference>
<dbReference type="GO" id="GO:0141152">
    <property type="term" value="F:glycerol-3-phosphate dehydrogenase (NAD+) activity"/>
    <property type="evidence" value="ECO:0007669"/>
    <property type="project" value="UniProtKB-EC"/>
</dbReference>
<accession>A0A7R8WWX3</accession>
<protein>
    <recommendedName>
        <fullName evidence="2">Glycerol-3-phosphate dehydrogenase NAD-dependent C-terminal domain-containing protein</fullName>
    </recommendedName>
</protein>
<dbReference type="EMBL" id="OB678906">
    <property type="protein sequence ID" value="CAD7236418.1"/>
    <property type="molecule type" value="Genomic_DNA"/>
</dbReference>
<comment type="catalytic activity">
    <reaction evidence="1">
        <text>sn-glycerol 3-phosphate + NAD(+) = dihydroxyacetone phosphate + NADH + H(+)</text>
        <dbReference type="Rhea" id="RHEA:11092"/>
        <dbReference type="ChEBI" id="CHEBI:15378"/>
        <dbReference type="ChEBI" id="CHEBI:57540"/>
        <dbReference type="ChEBI" id="CHEBI:57597"/>
        <dbReference type="ChEBI" id="CHEBI:57642"/>
        <dbReference type="ChEBI" id="CHEBI:57945"/>
        <dbReference type="EC" id="1.1.1.8"/>
    </reaction>
</comment>
<dbReference type="PANTHER" id="PTHR11728:SF1">
    <property type="entry name" value="GLYCEROL-3-PHOSPHATE DEHYDROGENASE [NAD(+)] 2, CHLOROPLASTIC"/>
    <property type="match status" value="1"/>
</dbReference>
<dbReference type="GO" id="GO:0005829">
    <property type="term" value="C:cytosol"/>
    <property type="evidence" value="ECO:0007669"/>
    <property type="project" value="TreeGrafter"/>
</dbReference>
<dbReference type="Gene3D" id="1.10.1040.10">
    <property type="entry name" value="N-(1-d-carboxylethyl)-l-norvaline Dehydrogenase, domain 2"/>
    <property type="match status" value="1"/>
</dbReference>
<evidence type="ECO:0000256" key="1">
    <source>
        <dbReference type="ARBA" id="ARBA00048683"/>
    </source>
</evidence>
<evidence type="ECO:0000259" key="2">
    <source>
        <dbReference type="Pfam" id="PF07479"/>
    </source>
</evidence>
<evidence type="ECO:0000313" key="3">
    <source>
        <dbReference type="EMBL" id="CAD7236418.1"/>
    </source>
</evidence>
<dbReference type="GO" id="GO:0006072">
    <property type="term" value="P:glycerol-3-phosphate metabolic process"/>
    <property type="evidence" value="ECO:0007669"/>
    <property type="project" value="InterPro"/>
</dbReference>
<proteinExistence type="predicted"/>